<dbReference type="PROSITE" id="PS50110">
    <property type="entry name" value="RESPONSE_REGULATORY"/>
    <property type="match status" value="1"/>
</dbReference>
<dbReference type="Pfam" id="PF13407">
    <property type="entry name" value="Peripla_BP_4"/>
    <property type="match status" value="1"/>
</dbReference>
<dbReference type="OrthoDB" id="9809670at2"/>
<feature type="domain" description="Response regulatory" evidence="15">
    <location>
        <begin position="677"/>
        <end position="792"/>
    </location>
</feature>
<dbReference type="Gene3D" id="1.10.287.130">
    <property type="match status" value="1"/>
</dbReference>
<dbReference type="PANTHER" id="PTHR43547:SF2">
    <property type="entry name" value="HYBRID SIGNAL TRANSDUCTION HISTIDINE KINASE C"/>
    <property type="match status" value="1"/>
</dbReference>
<evidence type="ECO:0000313" key="16">
    <source>
        <dbReference type="EMBL" id="PUV22628.1"/>
    </source>
</evidence>
<dbReference type="GO" id="GO:0005524">
    <property type="term" value="F:ATP binding"/>
    <property type="evidence" value="ECO:0007669"/>
    <property type="project" value="UniProtKB-KW"/>
</dbReference>
<dbReference type="SUPFAM" id="SSF52172">
    <property type="entry name" value="CheY-like"/>
    <property type="match status" value="1"/>
</dbReference>
<keyword evidence="12" id="KW-1133">Transmembrane helix</keyword>
<dbReference type="SUPFAM" id="SSF55874">
    <property type="entry name" value="ATPase domain of HSP90 chaperone/DNA topoisomerase II/histidine kinase"/>
    <property type="match status" value="1"/>
</dbReference>
<dbReference type="SMART" id="SM00342">
    <property type="entry name" value="HTH_ARAC"/>
    <property type="match status" value="1"/>
</dbReference>
<dbReference type="Gene3D" id="1.10.10.60">
    <property type="entry name" value="Homeodomain-like"/>
    <property type="match status" value="2"/>
</dbReference>
<dbReference type="EC" id="2.7.13.3" evidence="2"/>
<evidence type="ECO:0000313" key="17">
    <source>
        <dbReference type="Proteomes" id="UP000250831"/>
    </source>
</evidence>
<keyword evidence="8" id="KW-0902">Two-component regulatory system</keyword>
<dbReference type="Pfam" id="PF00512">
    <property type="entry name" value="HisKA"/>
    <property type="match status" value="1"/>
</dbReference>
<dbReference type="InterPro" id="IPR018060">
    <property type="entry name" value="HTH_AraC"/>
</dbReference>
<dbReference type="Pfam" id="PF02518">
    <property type="entry name" value="HATPase_c"/>
    <property type="match status" value="1"/>
</dbReference>
<dbReference type="GO" id="GO:0003700">
    <property type="term" value="F:DNA-binding transcription factor activity"/>
    <property type="evidence" value="ECO:0007669"/>
    <property type="project" value="InterPro"/>
</dbReference>
<sequence length="928" mass="104409">MMYIRIVKGKKIMGRHTVYGLLILFLFLGCQSVSQKKKRVIAFSQCIGNDAWRQTMLEEMKRELSFNPDIEFLYRDAHGNNALQIDQIRELAKADIDLLIVSPNEAEPLTPIVDSIYQLHIPVIVTDRKTSSGQYNAYVGADNLAIGKLAGQYSQTVLQGKGKVGLVTGLSGTSASIEREKGFKQSILAASGMQISGIIHGGWEKNTAYAETRKHISQMAQSDVIFTFNDQMAMGVKKALDEAQLKKDIKIIGVDALPGPGNGLEQIMQGHMYASMLYPTGGTEAIRIALAIINNQPYKRENILATSVIDKTNAELLALQSHKIQQQQIDIDKRQEFITEQNRIYQNQKSVLNVLVVSLVLAVVFGGVSVIVIKSNWEKNKHLEIKNGEILSQQKQIVEMNSQIQQAAEIKNDFFTNISHEFKTPLTLILAPIEDLETRKDLADDIKDQLSRVKRSAKKMQRLVSDLIDIHRISKAKIKLQVSAVQIDPFIQQVINSFKPLLKKNRISVSYVNKSILKEVWIDEYLMEQVLSNLLSNAIKHTAASGRIEISLEENSFKDYFYLRVLDNGLGIAPIDIEHIFDPFYQGTGSRNGSGIGLAYAKQIVELHHGQITASSKLGHGSIFTLRMPIGNAHYEQEELLKDGSGIKPIFKQQEYLEPEVKSPEKNLSFHSDKSKSILIVEDNDEIRDYLRSILESDYNLLLARDSRQANNFMKTHFPDLVLTDIMLPDGSGLDILKDVKTFYQTAHIPVILLSALANEETMLEGSLLKADDYITKPFNAALLKVRIGNILQSRHQLKEKYSSTVEQFDTSQSDSINESDRRFLNSFSTIVESKLADSRLSVDDIASELHLSRVQLYRKVKQLLDCSISEYIVERRLKKAKSLMADGLHINEIFSSVGFSSASYFASAFKKRYGQSPSSFKKELDRK</sequence>
<dbReference type="CDD" id="cd00082">
    <property type="entry name" value="HisKA"/>
    <property type="match status" value="1"/>
</dbReference>
<dbReference type="Pfam" id="PF12833">
    <property type="entry name" value="HTH_18"/>
    <property type="match status" value="1"/>
</dbReference>
<evidence type="ECO:0000256" key="10">
    <source>
        <dbReference type="ARBA" id="ARBA00023163"/>
    </source>
</evidence>
<evidence type="ECO:0000256" key="12">
    <source>
        <dbReference type="SAM" id="Phobius"/>
    </source>
</evidence>
<dbReference type="FunFam" id="3.30.565.10:FF:000037">
    <property type="entry name" value="Hybrid sensor histidine kinase/response regulator"/>
    <property type="match status" value="1"/>
</dbReference>
<dbReference type="InterPro" id="IPR005467">
    <property type="entry name" value="His_kinase_dom"/>
</dbReference>
<name>A0A363NPC6_9SPHI</name>
<dbReference type="SUPFAM" id="SSF47384">
    <property type="entry name" value="Homodimeric domain of signal transducing histidine kinase"/>
    <property type="match status" value="1"/>
</dbReference>
<dbReference type="PRINTS" id="PR00344">
    <property type="entry name" value="BCTRLSENSOR"/>
</dbReference>
<evidence type="ECO:0000256" key="7">
    <source>
        <dbReference type="ARBA" id="ARBA00022840"/>
    </source>
</evidence>
<dbReference type="InterPro" id="IPR004358">
    <property type="entry name" value="Sig_transdc_His_kin-like_C"/>
</dbReference>
<keyword evidence="5" id="KW-0547">Nucleotide-binding</keyword>
<comment type="catalytic activity">
    <reaction evidence="1">
        <text>ATP + protein L-histidine = ADP + protein N-phospho-L-histidine.</text>
        <dbReference type="EC" id="2.7.13.3"/>
    </reaction>
</comment>
<keyword evidence="17" id="KW-1185">Reference proteome</keyword>
<dbReference type="Gene3D" id="3.30.565.10">
    <property type="entry name" value="Histidine kinase-like ATPase, C-terminal domain"/>
    <property type="match status" value="1"/>
</dbReference>
<dbReference type="InterPro" id="IPR011006">
    <property type="entry name" value="CheY-like_superfamily"/>
</dbReference>
<dbReference type="InterPro" id="IPR003594">
    <property type="entry name" value="HATPase_dom"/>
</dbReference>
<evidence type="ECO:0000256" key="1">
    <source>
        <dbReference type="ARBA" id="ARBA00000085"/>
    </source>
</evidence>
<dbReference type="InterPro" id="IPR009057">
    <property type="entry name" value="Homeodomain-like_sf"/>
</dbReference>
<dbReference type="PANTHER" id="PTHR43547">
    <property type="entry name" value="TWO-COMPONENT HISTIDINE KINASE"/>
    <property type="match status" value="1"/>
</dbReference>
<keyword evidence="7" id="KW-0067">ATP-binding</keyword>
<dbReference type="GO" id="GO:0043565">
    <property type="term" value="F:sequence-specific DNA binding"/>
    <property type="evidence" value="ECO:0007669"/>
    <property type="project" value="InterPro"/>
</dbReference>
<evidence type="ECO:0000256" key="2">
    <source>
        <dbReference type="ARBA" id="ARBA00012438"/>
    </source>
</evidence>
<evidence type="ECO:0000256" key="5">
    <source>
        <dbReference type="ARBA" id="ARBA00022741"/>
    </source>
</evidence>
<dbReference type="InterPro" id="IPR025997">
    <property type="entry name" value="SBP_2_dom"/>
</dbReference>
<dbReference type="InterPro" id="IPR028082">
    <property type="entry name" value="Peripla_BP_I"/>
</dbReference>
<dbReference type="InterPro" id="IPR003661">
    <property type="entry name" value="HisK_dim/P_dom"/>
</dbReference>
<dbReference type="CDD" id="cd00075">
    <property type="entry name" value="HATPase"/>
    <property type="match status" value="1"/>
</dbReference>
<keyword evidence="12" id="KW-0472">Membrane</keyword>
<dbReference type="GO" id="GO:0000155">
    <property type="term" value="F:phosphorelay sensor kinase activity"/>
    <property type="evidence" value="ECO:0007669"/>
    <property type="project" value="InterPro"/>
</dbReference>
<gene>
    <name evidence="16" type="ORF">DCO56_20730</name>
</gene>
<evidence type="ECO:0000256" key="9">
    <source>
        <dbReference type="ARBA" id="ARBA00023015"/>
    </source>
</evidence>
<dbReference type="PROSITE" id="PS51257">
    <property type="entry name" value="PROKAR_LIPOPROTEIN"/>
    <property type="match status" value="1"/>
</dbReference>
<accession>A0A363NPC6</accession>
<dbReference type="EMBL" id="QCXX01000006">
    <property type="protein sequence ID" value="PUV22628.1"/>
    <property type="molecule type" value="Genomic_DNA"/>
</dbReference>
<feature type="modified residue" description="4-aspartylphosphate" evidence="11">
    <location>
        <position position="725"/>
    </location>
</feature>
<evidence type="ECO:0000259" key="14">
    <source>
        <dbReference type="PROSITE" id="PS50109"/>
    </source>
</evidence>
<organism evidence="16 17">
    <name type="scientific">Sphingobacterium athyrii</name>
    <dbReference type="NCBI Taxonomy" id="2152717"/>
    <lineage>
        <taxon>Bacteria</taxon>
        <taxon>Pseudomonadati</taxon>
        <taxon>Bacteroidota</taxon>
        <taxon>Sphingobacteriia</taxon>
        <taxon>Sphingobacteriales</taxon>
        <taxon>Sphingobacteriaceae</taxon>
        <taxon>Sphingobacterium</taxon>
    </lineage>
</organism>
<evidence type="ECO:0000259" key="15">
    <source>
        <dbReference type="PROSITE" id="PS50110"/>
    </source>
</evidence>
<evidence type="ECO:0000256" key="3">
    <source>
        <dbReference type="ARBA" id="ARBA00022553"/>
    </source>
</evidence>
<dbReference type="SMART" id="SM00388">
    <property type="entry name" value="HisKA"/>
    <property type="match status" value="1"/>
</dbReference>
<evidence type="ECO:0000256" key="4">
    <source>
        <dbReference type="ARBA" id="ARBA00022679"/>
    </source>
</evidence>
<keyword evidence="10" id="KW-0804">Transcription</keyword>
<dbReference type="CDD" id="cd06308">
    <property type="entry name" value="PBP1_sensor_kinase-like"/>
    <property type="match status" value="1"/>
</dbReference>
<comment type="caution">
    <text evidence="16">The sequence shown here is derived from an EMBL/GenBank/DDBJ whole genome shotgun (WGS) entry which is preliminary data.</text>
</comment>
<feature type="domain" description="HTH araC/xylS-type" evidence="13">
    <location>
        <begin position="826"/>
        <end position="924"/>
    </location>
</feature>
<dbReference type="AlphaFoldDB" id="A0A363NPC6"/>
<proteinExistence type="predicted"/>
<dbReference type="SMART" id="SM00448">
    <property type="entry name" value="REC"/>
    <property type="match status" value="1"/>
</dbReference>
<dbReference type="Proteomes" id="UP000250831">
    <property type="component" value="Unassembled WGS sequence"/>
</dbReference>
<keyword evidence="9" id="KW-0805">Transcription regulation</keyword>
<evidence type="ECO:0000256" key="11">
    <source>
        <dbReference type="PROSITE-ProRule" id="PRU00169"/>
    </source>
</evidence>
<dbReference type="Pfam" id="PF00072">
    <property type="entry name" value="Response_reg"/>
    <property type="match status" value="1"/>
</dbReference>
<evidence type="ECO:0000256" key="8">
    <source>
        <dbReference type="ARBA" id="ARBA00023012"/>
    </source>
</evidence>
<protein>
    <recommendedName>
        <fullName evidence="2">histidine kinase</fullName>
        <ecNumber evidence="2">2.7.13.3</ecNumber>
    </recommendedName>
</protein>
<reference evidence="16 17" key="1">
    <citation type="submission" date="2018-04" db="EMBL/GenBank/DDBJ databases">
        <title>Sphingobacterium sp. M46 Genome.</title>
        <authorList>
            <person name="Cheng J."/>
            <person name="Li Y."/>
        </authorList>
    </citation>
    <scope>NUCLEOTIDE SEQUENCE [LARGE SCALE GENOMIC DNA]</scope>
    <source>
        <strain evidence="16 17">M46</strain>
    </source>
</reference>
<dbReference type="Gene3D" id="3.40.50.2300">
    <property type="match status" value="3"/>
</dbReference>
<keyword evidence="3 11" id="KW-0597">Phosphoprotein</keyword>
<keyword evidence="12" id="KW-0812">Transmembrane</keyword>
<keyword evidence="6 16" id="KW-0418">Kinase</keyword>
<dbReference type="InterPro" id="IPR036890">
    <property type="entry name" value="HATPase_C_sf"/>
</dbReference>
<dbReference type="InterPro" id="IPR001789">
    <property type="entry name" value="Sig_transdc_resp-reg_receiver"/>
</dbReference>
<dbReference type="InterPro" id="IPR036097">
    <property type="entry name" value="HisK_dim/P_sf"/>
</dbReference>
<keyword evidence="4" id="KW-0808">Transferase</keyword>
<dbReference type="PROSITE" id="PS50109">
    <property type="entry name" value="HIS_KIN"/>
    <property type="match status" value="1"/>
</dbReference>
<evidence type="ECO:0000256" key="6">
    <source>
        <dbReference type="ARBA" id="ARBA00022777"/>
    </source>
</evidence>
<feature type="transmembrane region" description="Helical" evidence="12">
    <location>
        <begin position="351"/>
        <end position="373"/>
    </location>
</feature>
<dbReference type="SUPFAM" id="SSF53822">
    <property type="entry name" value="Periplasmic binding protein-like I"/>
    <property type="match status" value="1"/>
</dbReference>
<dbReference type="SMART" id="SM00387">
    <property type="entry name" value="HATPase_c"/>
    <property type="match status" value="1"/>
</dbReference>
<evidence type="ECO:0000259" key="13">
    <source>
        <dbReference type="PROSITE" id="PS01124"/>
    </source>
</evidence>
<dbReference type="SUPFAM" id="SSF46689">
    <property type="entry name" value="Homeodomain-like"/>
    <property type="match status" value="1"/>
</dbReference>
<dbReference type="PROSITE" id="PS01124">
    <property type="entry name" value="HTH_ARAC_FAMILY_2"/>
    <property type="match status" value="1"/>
</dbReference>
<feature type="domain" description="Histidine kinase" evidence="14">
    <location>
        <begin position="417"/>
        <end position="632"/>
    </location>
</feature>